<evidence type="ECO:0000313" key="1">
    <source>
        <dbReference type="EMBL" id="KAK9280512.1"/>
    </source>
</evidence>
<comment type="caution">
    <text evidence="1">The sequence shown here is derived from an EMBL/GenBank/DDBJ whole genome shotgun (WGS) entry which is preliminary data.</text>
</comment>
<sequence length="98" mass="11185">MRRVSSISSLLYVGFIHPTSHFLSFASMRFALTVFNASFSLQVSRAWTCMMQDQSSAEMITTLYLEGVQYHHPISRTNAKSLRMVLHPAYSINPQPEE</sequence>
<dbReference type="EMBL" id="JBBPBK010000008">
    <property type="protein sequence ID" value="KAK9280512.1"/>
    <property type="molecule type" value="Genomic_DNA"/>
</dbReference>
<dbReference type="Proteomes" id="UP001415857">
    <property type="component" value="Unassembled WGS sequence"/>
</dbReference>
<evidence type="ECO:0000313" key="2">
    <source>
        <dbReference type="Proteomes" id="UP001415857"/>
    </source>
</evidence>
<name>A0AAP0RLP7_LIQFO</name>
<dbReference type="AlphaFoldDB" id="A0AAP0RLP7"/>
<reference evidence="1 2" key="1">
    <citation type="journal article" date="2024" name="Plant J.">
        <title>Genome sequences and population genomics reveal climatic adaptation and genomic divergence between two closely related sweetgum species.</title>
        <authorList>
            <person name="Xu W.Q."/>
            <person name="Ren C.Q."/>
            <person name="Zhang X.Y."/>
            <person name="Comes H.P."/>
            <person name="Liu X.H."/>
            <person name="Li Y.G."/>
            <person name="Kettle C.J."/>
            <person name="Jalonen R."/>
            <person name="Gaisberger H."/>
            <person name="Ma Y.Z."/>
            <person name="Qiu Y.X."/>
        </authorList>
    </citation>
    <scope>NUCLEOTIDE SEQUENCE [LARGE SCALE GENOMIC DNA]</scope>
    <source>
        <strain evidence="1">Hangzhou</strain>
    </source>
</reference>
<accession>A0AAP0RLP7</accession>
<gene>
    <name evidence="1" type="ORF">L1049_014204</name>
</gene>
<keyword evidence="2" id="KW-1185">Reference proteome</keyword>
<protein>
    <submittedName>
        <fullName evidence="1">Uncharacterized protein</fullName>
    </submittedName>
</protein>
<proteinExistence type="predicted"/>
<organism evidence="1 2">
    <name type="scientific">Liquidambar formosana</name>
    <name type="common">Formosan gum</name>
    <dbReference type="NCBI Taxonomy" id="63359"/>
    <lineage>
        <taxon>Eukaryota</taxon>
        <taxon>Viridiplantae</taxon>
        <taxon>Streptophyta</taxon>
        <taxon>Embryophyta</taxon>
        <taxon>Tracheophyta</taxon>
        <taxon>Spermatophyta</taxon>
        <taxon>Magnoliopsida</taxon>
        <taxon>eudicotyledons</taxon>
        <taxon>Gunneridae</taxon>
        <taxon>Pentapetalae</taxon>
        <taxon>Saxifragales</taxon>
        <taxon>Altingiaceae</taxon>
        <taxon>Liquidambar</taxon>
    </lineage>
</organism>